<dbReference type="RefSeq" id="WP_123229203.1">
    <property type="nucleotide sequence ID" value="NZ_RJSE01000009.1"/>
</dbReference>
<reference evidence="2 3" key="1">
    <citation type="submission" date="2018-11" db="EMBL/GenBank/DDBJ databases">
        <authorList>
            <person name="Li F."/>
        </authorList>
    </citation>
    <scope>NUCLEOTIDE SEQUENCE [LARGE SCALE GENOMIC DNA]</scope>
    <source>
        <strain evidence="2 3">Gsoil 097</strain>
    </source>
</reference>
<dbReference type="Proteomes" id="UP000267128">
    <property type="component" value="Unassembled WGS sequence"/>
</dbReference>
<keyword evidence="3" id="KW-1185">Reference proteome</keyword>
<evidence type="ECO:0000313" key="2">
    <source>
        <dbReference type="EMBL" id="RNL60451.1"/>
    </source>
</evidence>
<protein>
    <submittedName>
        <fullName evidence="2">Uncharacterized protein</fullName>
    </submittedName>
</protein>
<accession>A0A3N0CB36</accession>
<evidence type="ECO:0000313" key="3">
    <source>
        <dbReference type="Proteomes" id="UP000267128"/>
    </source>
</evidence>
<evidence type="ECO:0000256" key="1">
    <source>
        <dbReference type="SAM" id="SignalP"/>
    </source>
</evidence>
<dbReference type="OrthoDB" id="3831176at2"/>
<proteinExistence type="predicted"/>
<keyword evidence="1" id="KW-0732">Signal</keyword>
<gene>
    <name evidence="2" type="ORF">EFK50_19175</name>
</gene>
<comment type="caution">
    <text evidence="2">The sequence shown here is derived from an EMBL/GenBank/DDBJ whole genome shotgun (WGS) entry which is preliminary data.</text>
</comment>
<sequence>MRSKLTTLLTVIGAVTVLVLAANTVALATTGKAILAGKINTASKMTSITRTTPGTGLQVKTKSTANAPLAVNGKGKVVNLNADRVDGLDSSQLKTTSWVWTTAIDSATSSTNIAIPLPAGNYLLDYSAYLAGTSSGYAACYFFRNTGSGTTYFAENRVAPGSVSAGLTGSGIVRLPAGTTVALHCEATNNFSTLPSEPIQIAATRIDTLNPAATLPHTRLAGRSSK</sequence>
<dbReference type="AlphaFoldDB" id="A0A3N0CB36"/>
<feature type="chain" id="PRO_5018055013" evidence="1">
    <location>
        <begin position="29"/>
        <end position="226"/>
    </location>
</feature>
<dbReference type="EMBL" id="RJSE01000009">
    <property type="protein sequence ID" value="RNL60451.1"/>
    <property type="molecule type" value="Genomic_DNA"/>
</dbReference>
<feature type="signal peptide" evidence="1">
    <location>
        <begin position="1"/>
        <end position="28"/>
    </location>
</feature>
<name>A0A3N0CB36_9ACTN</name>
<organism evidence="2 3">
    <name type="scientific">Nocardioides marmoriginsengisoli</name>
    <dbReference type="NCBI Taxonomy" id="661483"/>
    <lineage>
        <taxon>Bacteria</taxon>
        <taxon>Bacillati</taxon>
        <taxon>Actinomycetota</taxon>
        <taxon>Actinomycetes</taxon>
        <taxon>Propionibacteriales</taxon>
        <taxon>Nocardioidaceae</taxon>
        <taxon>Nocardioides</taxon>
    </lineage>
</organism>